<evidence type="ECO:0000313" key="1">
    <source>
        <dbReference type="EMBL" id="CAH3109345.1"/>
    </source>
</evidence>
<protein>
    <submittedName>
        <fullName evidence="1">Uncharacterized protein</fullName>
    </submittedName>
</protein>
<evidence type="ECO:0000313" key="2">
    <source>
        <dbReference type="Proteomes" id="UP001159428"/>
    </source>
</evidence>
<dbReference type="AlphaFoldDB" id="A0AAU9W9X6"/>
<keyword evidence="2" id="KW-1185">Reference proteome</keyword>
<dbReference type="EMBL" id="CALNXJ010000011">
    <property type="protein sequence ID" value="CAH3109345.1"/>
    <property type="molecule type" value="Genomic_DNA"/>
</dbReference>
<sequence length="134" mass="15204">MSGKRLKPFSFDATFVDKSGKKSRKTFSLTAESTLRTPRTCSVENEQPEIVEPFSFEEFSESGSGLSSYEKRHIANIQKWDNIRRQLFDSYVENAVFRLTQHVFTASKNQQHCDVNIVAPSSTSALNVLIFCTV</sequence>
<proteinExistence type="predicted"/>
<name>A0AAU9W9X6_9CNID</name>
<reference evidence="1 2" key="1">
    <citation type="submission" date="2022-05" db="EMBL/GenBank/DDBJ databases">
        <authorList>
            <consortium name="Genoscope - CEA"/>
            <person name="William W."/>
        </authorList>
    </citation>
    <scope>NUCLEOTIDE SEQUENCE [LARGE SCALE GENOMIC DNA]</scope>
</reference>
<comment type="caution">
    <text evidence="1">The sequence shown here is derived from an EMBL/GenBank/DDBJ whole genome shotgun (WGS) entry which is preliminary data.</text>
</comment>
<dbReference type="Proteomes" id="UP001159428">
    <property type="component" value="Unassembled WGS sequence"/>
</dbReference>
<organism evidence="1 2">
    <name type="scientific">Pocillopora meandrina</name>
    <dbReference type="NCBI Taxonomy" id="46732"/>
    <lineage>
        <taxon>Eukaryota</taxon>
        <taxon>Metazoa</taxon>
        <taxon>Cnidaria</taxon>
        <taxon>Anthozoa</taxon>
        <taxon>Hexacorallia</taxon>
        <taxon>Scleractinia</taxon>
        <taxon>Astrocoeniina</taxon>
        <taxon>Pocilloporidae</taxon>
        <taxon>Pocillopora</taxon>
    </lineage>
</organism>
<accession>A0AAU9W9X6</accession>
<gene>
    <name evidence="1" type="ORF">PMEA_00002938</name>
</gene>